<dbReference type="Gene3D" id="3.40.630.30">
    <property type="match status" value="1"/>
</dbReference>
<protein>
    <submittedName>
        <fullName evidence="1">Uncharacterized protein</fullName>
    </submittedName>
</protein>
<evidence type="ECO:0000313" key="1">
    <source>
        <dbReference type="EMBL" id="CAA0107584.1"/>
    </source>
</evidence>
<keyword evidence="2" id="KW-1185">Reference proteome</keyword>
<dbReference type="SUPFAM" id="SSF55729">
    <property type="entry name" value="Acyl-CoA N-acyltransferases (Nat)"/>
    <property type="match status" value="1"/>
</dbReference>
<dbReference type="InterPro" id="IPR016181">
    <property type="entry name" value="Acyl_CoA_acyltransferase"/>
</dbReference>
<dbReference type="AlphaFoldDB" id="A0A5S9PT66"/>
<dbReference type="OrthoDB" id="7845888at2"/>
<evidence type="ECO:0000313" key="2">
    <source>
        <dbReference type="Proteomes" id="UP000441399"/>
    </source>
</evidence>
<accession>A0A5S9PT66</accession>
<reference evidence="1 2" key="1">
    <citation type="submission" date="2019-11" db="EMBL/GenBank/DDBJ databases">
        <authorList>
            <person name="Holert J."/>
        </authorList>
    </citation>
    <scope>NUCLEOTIDE SEQUENCE [LARGE SCALE GENOMIC DNA]</scope>
    <source>
        <strain evidence="1">SB11_3</strain>
    </source>
</reference>
<name>A0A5S9PT66_9GAMM</name>
<dbReference type="Proteomes" id="UP000441399">
    <property type="component" value="Unassembled WGS sequence"/>
</dbReference>
<organism evidence="1 2">
    <name type="scientific">BD1-7 clade bacterium</name>
    <dbReference type="NCBI Taxonomy" id="2029982"/>
    <lineage>
        <taxon>Bacteria</taxon>
        <taxon>Pseudomonadati</taxon>
        <taxon>Pseudomonadota</taxon>
        <taxon>Gammaproteobacteria</taxon>
        <taxon>Cellvibrionales</taxon>
        <taxon>Spongiibacteraceae</taxon>
        <taxon>BD1-7 clade</taxon>
    </lineage>
</organism>
<dbReference type="EMBL" id="CACSIO010000012">
    <property type="protein sequence ID" value="CAA0107584.1"/>
    <property type="molecule type" value="Genomic_DNA"/>
</dbReference>
<sequence>MQKKLQISPTTCTEDLRTVKRFYRLQHEKVAFTDSDTIYRMMLSTSQCEGVESVIVGAMKLTEVSSRHDQIHSFDAAKLLSDEPDLWVRNLLIAEAYRRQGLAAMLLLNVIGRKPRARYWAFAEPHLAGFYTQAGFVEKQSSSLPQSLNDKWQRYRRSGGENDQIWLLSLNENSI</sequence>
<gene>
    <name evidence="1" type="ORF">OPDIPICF_01218</name>
</gene>
<proteinExistence type="predicted"/>